<dbReference type="PANTHER" id="PTHR30580">
    <property type="entry name" value="PRIMOSOMAL PROTEIN N"/>
    <property type="match status" value="1"/>
</dbReference>
<dbReference type="FunFam" id="3.40.50.300:FF:000489">
    <property type="entry name" value="Primosome assembly protein PriA"/>
    <property type="match status" value="1"/>
</dbReference>
<evidence type="ECO:0000259" key="13">
    <source>
        <dbReference type="PROSITE" id="PS51192"/>
    </source>
</evidence>
<keyword evidence="8 12" id="KW-0067">ATP-binding</keyword>
<evidence type="ECO:0000313" key="14">
    <source>
        <dbReference type="EMBL" id="RJF85264.1"/>
    </source>
</evidence>
<feature type="domain" description="Helicase ATP-binding" evidence="13">
    <location>
        <begin position="208"/>
        <end position="374"/>
    </location>
</feature>
<dbReference type="NCBIfam" id="NF004070">
    <property type="entry name" value="PRK05580.2-2"/>
    <property type="match status" value="1"/>
</dbReference>
<dbReference type="InterPro" id="IPR014001">
    <property type="entry name" value="Helicase_ATP-bd"/>
</dbReference>
<evidence type="ECO:0000256" key="10">
    <source>
        <dbReference type="ARBA" id="ARBA00023235"/>
    </source>
</evidence>
<evidence type="ECO:0000256" key="8">
    <source>
        <dbReference type="ARBA" id="ARBA00022840"/>
    </source>
</evidence>
<name>A0A418W5M9_9PROT</name>
<dbReference type="EMBL" id="QYUL01000001">
    <property type="protein sequence ID" value="RJF85264.1"/>
    <property type="molecule type" value="Genomic_DNA"/>
</dbReference>
<evidence type="ECO:0000256" key="3">
    <source>
        <dbReference type="ARBA" id="ARBA00022723"/>
    </source>
</evidence>
<dbReference type="Pfam" id="PF18074">
    <property type="entry name" value="PriA_C"/>
    <property type="match status" value="1"/>
</dbReference>
<dbReference type="HAMAP" id="MF_00983">
    <property type="entry name" value="PriA"/>
    <property type="match status" value="1"/>
</dbReference>
<protein>
    <recommendedName>
        <fullName evidence="12">Replication restart protein PriA</fullName>
    </recommendedName>
    <alternativeName>
        <fullName evidence="12">ATP-dependent DNA helicase PriA</fullName>
        <ecNumber evidence="12">5.6.2.4</ecNumber>
    </alternativeName>
    <alternativeName>
        <fullName evidence="12">DNA 3'-5' helicase PriA</fullName>
    </alternativeName>
</protein>
<gene>
    <name evidence="12" type="primary">priA</name>
    <name evidence="14" type="ORF">D3877_08930</name>
</gene>
<dbReference type="Gene3D" id="3.40.1440.60">
    <property type="entry name" value="PriA, 3(prime) DNA-binding domain"/>
    <property type="match status" value="1"/>
</dbReference>
<accession>A0A418W5M9</accession>
<keyword evidence="7 12" id="KW-0862">Zinc</keyword>
<dbReference type="InterPro" id="IPR042115">
    <property type="entry name" value="PriA_3primeBD_sf"/>
</dbReference>
<feature type="binding site" evidence="12">
    <location>
        <position position="438"/>
    </location>
    <ligand>
        <name>Zn(2+)</name>
        <dbReference type="ChEBI" id="CHEBI:29105"/>
        <label>1</label>
    </ligand>
</feature>
<evidence type="ECO:0000256" key="4">
    <source>
        <dbReference type="ARBA" id="ARBA00022741"/>
    </source>
</evidence>
<dbReference type="CDD" id="cd17929">
    <property type="entry name" value="DEXHc_priA"/>
    <property type="match status" value="1"/>
</dbReference>
<dbReference type="GO" id="GO:0003677">
    <property type="term" value="F:DNA binding"/>
    <property type="evidence" value="ECO:0007669"/>
    <property type="project" value="UniProtKB-UniRule"/>
</dbReference>
<dbReference type="SUPFAM" id="SSF52540">
    <property type="entry name" value="P-loop containing nucleoside triphosphate hydrolases"/>
    <property type="match status" value="2"/>
</dbReference>
<feature type="binding site" evidence="12">
    <location>
        <position position="462"/>
    </location>
    <ligand>
        <name>Zn(2+)</name>
        <dbReference type="ChEBI" id="CHEBI:29105"/>
        <label>2</label>
    </ligand>
</feature>
<evidence type="ECO:0000256" key="9">
    <source>
        <dbReference type="ARBA" id="ARBA00023125"/>
    </source>
</evidence>
<keyword evidence="2 12" id="KW-0235">DNA replication</keyword>
<feature type="binding site" evidence="12">
    <location>
        <position position="435"/>
    </location>
    <ligand>
        <name>Zn(2+)</name>
        <dbReference type="ChEBI" id="CHEBI:29105"/>
        <label>1</label>
    </ligand>
</feature>
<reference evidence="14 15" key="1">
    <citation type="submission" date="2018-09" db="EMBL/GenBank/DDBJ databases">
        <authorList>
            <person name="Zhu H."/>
        </authorList>
    </citation>
    <scope>NUCLEOTIDE SEQUENCE [LARGE SCALE GENOMIC DNA]</scope>
    <source>
        <strain evidence="14 15">K2W22B-5</strain>
    </source>
</reference>
<feature type="binding site" evidence="12">
    <location>
        <position position="478"/>
    </location>
    <ligand>
        <name>Zn(2+)</name>
        <dbReference type="ChEBI" id="CHEBI:29105"/>
        <label>1</label>
    </ligand>
</feature>
<dbReference type="InterPro" id="IPR041236">
    <property type="entry name" value="PriA_C"/>
</dbReference>
<dbReference type="GO" id="GO:0006310">
    <property type="term" value="P:DNA recombination"/>
    <property type="evidence" value="ECO:0007669"/>
    <property type="project" value="InterPro"/>
</dbReference>
<evidence type="ECO:0000256" key="12">
    <source>
        <dbReference type="HAMAP-Rule" id="MF_00983"/>
    </source>
</evidence>
<dbReference type="Gene3D" id="3.40.50.300">
    <property type="entry name" value="P-loop containing nucleotide triphosphate hydrolases"/>
    <property type="match status" value="2"/>
</dbReference>
<dbReference type="Pfam" id="PF18319">
    <property type="entry name" value="Zn_ribbon_PriA"/>
    <property type="match status" value="1"/>
</dbReference>
<keyword evidence="5 12" id="KW-0378">Hydrolase</keyword>
<dbReference type="SMART" id="SM00487">
    <property type="entry name" value="DEXDc"/>
    <property type="match status" value="1"/>
</dbReference>
<dbReference type="CDD" id="cd18804">
    <property type="entry name" value="SF2_C_priA"/>
    <property type="match status" value="1"/>
</dbReference>
<sequence length="726" mass="78544">MGAETRVAVLLPLPLREAYDYRVPDGMTLNHGDFVEVPLGPRRVIGVVWGSGAGVVEARRLKPVVRRFDVPPMTAVARRFVEWVAAYTMTLPGFVLRMAVSVPAALEPPKPILAYLKRPDALAPPGFKMTDARRRVLALLEDGPPRMPGELAEEAGCGATVVRGLAEAGLLEPLLLPPAPPLGRPDWARPGPALSAHQEAAADDLRGRVQAGGYSSVLLDGVTGSGKTEVYYEAIAAALKQGKQALILLPEIALSAQWLDRFARRFGAAPAEWHSELTGSQRRDTWRAVAKGEVPVVVGARSALFLPYPDLGVIIVDEEHDSAYKQEEGAIYHARDMAVARAHLGGLPIVLVSATPSLETKVNADSGRYARIELPSRHGGAQLPEVALVDLRRDRPPARHWLAPSLRKALTETLAGGEQAMLFLNRRGYAPLTLCRACGHRMQCPNCTAWLVEHRLARKLQCHHCGLQQPLPPACPECGEEGTMAACGPGVERIAEEVAALFPDARAAIMASDTLSGPRAIQEMVRKITDHELDIIIGTQVMAKGHHFPMLTLVGVVDADLGLNGGDLRAAERTYQLLHQVAGRAGRGERPGTVMLQTFMPEHPVMQALAAGDRDGFYQLEAEMRQDAGMPPFGRLAALIVSGEDPTLVDRVAMALGRAAPRSETVHVLGPAPAPLALLRGRHRRRLLLKAPRATQVQPLIAEWLGRVEIPPAIRVQIDVDPYSFL</sequence>
<comment type="caution">
    <text evidence="14">The sequence shown here is derived from an EMBL/GenBank/DDBJ whole genome shotgun (WGS) entry which is preliminary data.</text>
</comment>
<keyword evidence="3 12" id="KW-0479">Metal-binding</keyword>
<dbReference type="InterPro" id="IPR001650">
    <property type="entry name" value="Helicase_C-like"/>
</dbReference>
<dbReference type="GO" id="GO:0006270">
    <property type="term" value="P:DNA replication initiation"/>
    <property type="evidence" value="ECO:0007669"/>
    <property type="project" value="TreeGrafter"/>
</dbReference>
<comment type="similarity">
    <text evidence="12">Belongs to the helicase family. PriA subfamily.</text>
</comment>
<dbReference type="InterPro" id="IPR005259">
    <property type="entry name" value="PriA"/>
</dbReference>
<dbReference type="GO" id="GO:1990077">
    <property type="term" value="C:primosome complex"/>
    <property type="evidence" value="ECO:0007669"/>
    <property type="project" value="UniProtKB-UniRule"/>
</dbReference>
<keyword evidence="4 12" id="KW-0547">Nucleotide-binding</keyword>
<dbReference type="Pfam" id="PF17764">
    <property type="entry name" value="PriA_3primeBD"/>
    <property type="match status" value="1"/>
</dbReference>
<comment type="catalytic activity">
    <reaction evidence="12">
        <text>Couples ATP hydrolysis with the unwinding of duplex DNA by translocating in the 3'-5' direction.</text>
        <dbReference type="EC" id="5.6.2.4"/>
    </reaction>
</comment>
<dbReference type="PROSITE" id="PS51192">
    <property type="entry name" value="HELICASE_ATP_BIND_1"/>
    <property type="match status" value="1"/>
</dbReference>
<dbReference type="InterPro" id="IPR027417">
    <property type="entry name" value="P-loop_NTPase"/>
</dbReference>
<dbReference type="NCBIfam" id="TIGR00595">
    <property type="entry name" value="priA"/>
    <property type="match status" value="1"/>
</dbReference>
<evidence type="ECO:0000256" key="1">
    <source>
        <dbReference type="ARBA" id="ARBA00022515"/>
    </source>
</evidence>
<comment type="function">
    <text evidence="12">Initiates the restart of stalled replication forks, which reloads the replicative helicase on sites other than the origin of replication. Recognizes and binds to abandoned replication forks and remodels them to uncover a helicase loading site. Promotes assembly of the primosome at these replication forks.</text>
</comment>
<dbReference type="InterPro" id="IPR040498">
    <property type="entry name" value="PriA_CRR"/>
</dbReference>
<comment type="cofactor">
    <cofactor evidence="12">
        <name>Zn(2+)</name>
        <dbReference type="ChEBI" id="CHEBI:29105"/>
    </cofactor>
    <text evidence="12">Binds 2 zinc ions per subunit.</text>
</comment>
<keyword evidence="6 12" id="KW-0347">Helicase</keyword>
<dbReference type="InterPro" id="IPR011545">
    <property type="entry name" value="DEAD/DEAH_box_helicase_dom"/>
</dbReference>
<dbReference type="AlphaFoldDB" id="A0A418W5M9"/>
<keyword evidence="1 12" id="KW-0639">Primosome</keyword>
<proteinExistence type="inferred from homology"/>
<dbReference type="Pfam" id="PF00270">
    <property type="entry name" value="DEAD"/>
    <property type="match status" value="1"/>
</dbReference>
<dbReference type="OrthoDB" id="9759544at2"/>
<keyword evidence="10 12" id="KW-0413">Isomerase</keyword>
<dbReference type="InterPro" id="IPR041222">
    <property type="entry name" value="PriA_3primeBD"/>
</dbReference>
<evidence type="ECO:0000256" key="7">
    <source>
        <dbReference type="ARBA" id="ARBA00022833"/>
    </source>
</evidence>
<dbReference type="PANTHER" id="PTHR30580:SF0">
    <property type="entry name" value="PRIMOSOMAL PROTEIN N"/>
    <property type="match status" value="1"/>
</dbReference>
<dbReference type="EC" id="5.6.2.4" evidence="12"/>
<evidence type="ECO:0000313" key="15">
    <source>
        <dbReference type="Proteomes" id="UP000283458"/>
    </source>
</evidence>
<dbReference type="GO" id="GO:0016887">
    <property type="term" value="F:ATP hydrolysis activity"/>
    <property type="evidence" value="ECO:0007669"/>
    <property type="project" value="RHEA"/>
</dbReference>
<organism evidence="14 15">
    <name type="scientific">Azospirillum cavernae</name>
    <dbReference type="NCBI Taxonomy" id="2320860"/>
    <lineage>
        <taxon>Bacteria</taxon>
        <taxon>Pseudomonadati</taxon>
        <taxon>Pseudomonadota</taxon>
        <taxon>Alphaproteobacteria</taxon>
        <taxon>Rhodospirillales</taxon>
        <taxon>Azospirillaceae</taxon>
        <taxon>Azospirillum</taxon>
    </lineage>
</organism>
<evidence type="ECO:0000256" key="6">
    <source>
        <dbReference type="ARBA" id="ARBA00022806"/>
    </source>
</evidence>
<comment type="subunit">
    <text evidence="12">Component of the replication restart primosome.</text>
</comment>
<keyword evidence="15" id="KW-1185">Reference proteome</keyword>
<feature type="binding site" evidence="12">
    <location>
        <position position="444"/>
    </location>
    <ligand>
        <name>Zn(2+)</name>
        <dbReference type="ChEBI" id="CHEBI:29105"/>
        <label>2</label>
    </ligand>
</feature>
<feature type="binding site" evidence="12">
    <location>
        <position position="475"/>
    </location>
    <ligand>
        <name>Zn(2+)</name>
        <dbReference type="ChEBI" id="CHEBI:29105"/>
        <label>1</label>
    </ligand>
</feature>
<comment type="catalytic activity">
    <reaction evidence="11 12">
        <text>ATP + H2O = ADP + phosphate + H(+)</text>
        <dbReference type="Rhea" id="RHEA:13065"/>
        <dbReference type="ChEBI" id="CHEBI:15377"/>
        <dbReference type="ChEBI" id="CHEBI:15378"/>
        <dbReference type="ChEBI" id="CHEBI:30616"/>
        <dbReference type="ChEBI" id="CHEBI:43474"/>
        <dbReference type="ChEBI" id="CHEBI:456216"/>
        <dbReference type="EC" id="5.6.2.4"/>
    </reaction>
</comment>
<feature type="binding site" evidence="12">
    <location>
        <position position="447"/>
    </location>
    <ligand>
        <name>Zn(2+)</name>
        <dbReference type="ChEBI" id="CHEBI:29105"/>
        <label>2</label>
    </ligand>
</feature>
<dbReference type="GO" id="GO:0006302">
    <property type="term" value="P:double-strand break repair"/>
    <property type="evidence" value="ECO:0007669"/>
    <property type="project" value="InterPro"/>
</dbReference>
<dbReference type="GO" id="GO:0043138">
    <property type="term" value="F:3'-5' DNA helicase activity"/>
    <property type="evidence" value="ECO:0007669"/>
    <property type="project" value="UniProtKB-EC"/>
</dbReference>
<keyword evidence="9 12" id="KW-0238">DNA-binding</keyword>
<feature type="binding site" evidence="12">
    <location>
        <position position="465"/>
    </location>
    <ligand>
        <name>Zn(2+)</name>
        <dbReference type="ChEBI" id="CHEBI:29105"/>
        <label>2</label>
    </ligand>
</feature>
<dbReference type="GO" id="GO:0008270">
    <property type="term" value="F:zinc ion binding"/>
    <property type="evidence" value="ECO:0007669"/>
    <property type="project" value="UniProtKB-UniRule"/>
</dbReference>
<dbReference type="Proteomes" id="UP000283458">
    <property type="component" value="Unassembled WGS sequence"/>
</dbReference>
<evidence type="ECO:0000256" key="11">
    <source>
        <dbReference type="ARBA" id="ARBA00048988"/>
    </source>
</evidence>
<evidence type="ECO:0000256" key="2">
    <source>
        <dbReference type="ARBA" id="ARBA00022705"/>
    </source>
</evidence>
<dbReference type="GO" id="GO:0006269">
    <property type="term" value="P:DNA replication, synthesis of primer"/>
    <property type="evidence" value="ECO:0007669"/>
    <property type="project" value="UniProtKB-KW"/>
</dbReference>
<dbReference type="SMART" id="SM00490">
    <property type="entry name" value="HELICc"/>
    <property type="match status" value="1"/>
</dbReference>
<dbReference type="GO" id="GO:0005524">
    <property type="term" value="F:ATP binding"/>
    <property type="evidence" value="ECO:0007669"/>
    <property type="project" value="UniProtKB-UniRule"/>
</dbReference>
<evidence type="ECO:0000256" key="5">
    <source>
        <dbReference type="ARBA" id="ARBA00022801"/>
    </source>
</evidence>